<dbReference type="InterPro" id="IPR038375">
    <property type="entry name" value="NDUFAF7_sf"/>
</dbReference>
<evidence type="ECO:0000256" key="2">
    <source>
        <dbReference type="ARBA" id="ARBA00022679"/>
    </source>
</evidence>
<dbReference type="Proteomes" id="UP000199679">
    <property type="component" value="Chromosome I"/>
</dbReference>
<protein>
    <submittedName>
        <fullName evidence="4">Anaphase-promoting complex, cyclosome, subunit 3</fullName>
    </submittedName>
</protein>
<accession>A0A1H1XTV2</accession>
<dbReference type="Pfam" id="PF02636">
    <property type="entry name" value="Methyltransf_28"/>
    <property type="match status" value="1"/>
</dbReference>
<dbReference type="InterPro" id="IPR011990">
    <property type="entry name" value="TPR-like_helical_dom_sf"/>
</dbReference>
<reference evidence="4 5" key="1">
    <citation type="submission" date="2016-10" db="EMBL/GenBank/DDBJ databases">
        <authorList>
            <person name="de Groot N.N."/>
        </authorList>
    </citation>
    <scope>NUCLEOTIDE SEQUENCE [LARGE SCALE GENOMIC DNA]</scope>
    <source>
        <strain evidence="4 5">MP1X4</strain>
    </source>
</reference>
<sequence>MHLFETNKPFSDSRLWQLQRDYYTNAGIKAWRNGDVPHYITNNPAMAATYAEIIFGFLRDRARIAPHQKENIYLLELGTGSGRLAYHLLTHLHTLCKNAAFEVPPFTYIMSDLSPHNIAFWKSHRKLKPFLDKHWLDFACFDVNASDEINLQVSGIKLTKGTLKTPLLIVANYLLDSVPQDLFYITKKKVYDAETVLTITGDYNETMTPADIMPQLQANYHKLITDPTTRYSENALNLLLEYYRLNIDKSWLLFPHIAIRCLERLRSISAGGFLLISADKGRHQLPDLDYNEPPQIIKHGGGFSLNVNFHALISYFASYGALSFNTRQHHESISVSALLMLEQPENYIETAMAFRNHAERFGPDDAFRLKKHFTRNAYELNLVQMESCLRLLWFDTNMFKELIPGLLMLAEDATPKEITNISMLLYEVWNNYYGIGEEGDLAFDIGSIFYQLSCYKDALFFFERSLEVHPPDTAVLYNMAGCYYMLRDDERALKWIDQTFKLNPEHEGAQRLLKELSEVKK</sequence>
<dbReference type="PROSITE" id="PS50005">
    <property type="entry name" value="TPR"/>
    <property type="match status" value="2"/>
</dbReference>
<keyword evidence="5" id="KW-1185">Reference proteome</keyword>
<keyword evidence="1" id="KW-0489">Methyltransferase</keyword>
<keyword evidence="2" id="KW-0808">Transferase</keyword>
<dbReference type="InterPro" id="IPR019734">
    <property type="entry name" value="TPR_rpt"/>
</dbReference>
<dbReference type="SUPFAM" id="SSF53335">
    <property type="entry name" value="S-adenosyl-L-methionine-dependent methyltransferases"/>
    <property type="match status" value="1"/>
</dbReference>
<dbReference type="RefSeq" id="WP_091373118.1">
    <property type="nucleotide sequence ID" value="NZ_LT629740.1"/>
</dbReference>
<feature type="repeat" description="TPR" evidence="3">
    <location>
        <begin position="439"/>
        <end position="472"/>
    </location>
</feature>
<keyword evidence="3" id="KW-0802">TPR repeat</keyword>
<dbReference type="GO" id="GO:0008168">
    <property type="term" value="F:methyltransferase activity"/>
    <property type="evidence" value="ECO:0007669"/>
    <property type="project" value="UniProtKB-KW"/>
</dbReference>
<dbReference type="InterPro" id="IPR029063">
    <property type="entry name" value="SAM-dependent_MTases_sf"/>
</dbReference>
<dbReference type="InterPro" id="IPR003788">
    <property type="entry name" value="NDUFAF7"/>
</dbReference>
<evidence type="ECO:0000313" key="5">
    <source>
        <dbReference type="Proteomes" id="UP000199679"/>
    </source>
</evidence>
<dbReference type="EMBL" id="LT629740">
    <property type="protein sequence ID" value="SDT12156.1"/>
    <property type="molecule type" value="Genomic_DNA"/>
</dbReference>
<dbReference type="Pfam" id="PF12895">
    <property type="entry name" value="ANAPC3"/>
    <property type="match status" value="1"/>
</dbReference>
<dbReference type="Gene3D" id="3.40.50.12710">
    <property type="match status" value="1"/>
</dbReference>
<evidence type="ECO:0000313" key="4">
    <source>
        <dbReference type="EMBL" id="SDT12156.1"/>
    </source>
</evidence>
<dbReference type="OrthoDB" id="655905at2"/>
<dbReference type="SMART" id="SM00028">
    <property type="entry name" value="TPR"/>
    <property type="match status" value="2"/>
</dbReference>
<gene>
    <name evidence="4" type="ORF">SAMN05216490_2534</name>
</gene>
<dbReference type="STRING" id="652787.SAMN05216490_2534"/>
<evidence type="ECO:0000256" key="3">
    <source>
        <dbReference type="PROSITE-ProRule" id="PRU00339"/>
    </source>
</evidence>
<name>A0A1H1XTV2_MUCMA</name>
<dbReference type="SUPFAM" id="SSF48452">
    <property type="entry name" value="TPR-like"/>
    <property type="match status" value="1"/>
</dbReference>
<dbReference type="AlphaFoldDB" id="A0A1H1XTV2"/>
<organism evidence="4 5">
    <name type="scientific">Mucilaginibacter mallensis</name>
    <dbReference type="NCBI Taxonomy" id="652787"/>
    <lineage>
        <taxon>Bacteria</taxon>
        <taxon>Pseudomonadati</taxon>
        <taxon>Bacteroidota</taxon>
        <taxon>Sphingobacteriia</taxon>
        <taxon>Sphingobacteriales</taxon>
        <taxon>Sphingobacteriaceae</taxon>
        <taxon>Mucilaginibacter</taxon>
    </lineage>
</organism>
<dbReference type="Gene3D" id="1.25.40.10">
    <property type="entry name" value="Tetratricopeptide repeat domain"/>
    <property type="match status" value="1"/>
</dbReference>
<feature type="repeat" description="TPR" evidence="3">
    <location>
        <begin position="473"/>
        <end position="506"/>
    </location>
</feature>
<evidence type="ECO:0000256" key="1">
    <source>
        <dbReference type="ARBA" id="ARBA00022603"/>
    </source>
</evidence>
<proteinExistence type="predicted"/>
<dbReference type="GO" id="GO:0032259">
    <property type="term" value="P:methylation"/>
    <property type="evidence" value="ECO:0007669"/>
    <property type="project" value="UniProtKB-KW"/>
</dbReference>